<reference evidence="1 3" key="1">
    <citation type="submission" date="2014-12" db="EMBL/GenBank/DDBJ databases">
        <title>Genome sequence of Morococcus cerebrosus.</title>
        <authorList>
            <person name="Shin S.-K."/>
            <person name="Yi H."/>
        </authorList>
    </citation>
    <scope>NUCLEOTIDE SEQUENCE [LARGE SCALE GENOMIC DNA]</scope>
    <source>
        <strain evidence="1 3">CIP 81.93</strain>
    </source>
</reference>
<sequence>MSYQEKVWRDAFKSDYLFELDGSLLLVMAAAKKEFDRYLQNQSDLRNYTIWFNISENKEFACISFLPNQGEDKHGRGYDLYYRLENTELLEVVEMR</sequence>
<dbReference type="Proteomes" id="UP000829504">
    <property type="component" value="Chromosome"/>
</dbReference>
<evidence type="ECO:0000313" key="1">
    <source>
        <dbReference type="EMBL" id="KIC06377.1"/>
    </source>
</evidence>
<gene>
    <name evidence="1" type="ORF">MCC93_21860</name>
    <name evidence="2" type="ORF">MON37_06760</name>
</gene>
<keyword evidence="4" id="KW-1185">Reference proteome</keyword>
<reference evidence="2 4" key="2">
    <citation type="submission" date="2022-03" db="EMBL/GenBank/DDBJ databases">
        <title>Genome sequencing of Morococcus cerebrosus.</title>
        <authorList>
            <person name="Baek M.-G."/>
            <person name="Yi H."/>
        </authorList>
    </citation>
    <scope>NUCLEOTIDE SEQUENCE [LARGE SCALE GENOMIC DNA]</scope>
    <source>
        <strain evidence="2 4">CIP 81.93</strain>
    </source>
</reference>
<dbReference type="EMBL" id="CP094242">
    <property type="protein sequence ID" value="UNV86412.1"/>
    <property type="molecule type" value="Genomic_DNA"/>
</dbReference>
<dbReference type="RefSeq" id="WP_039409506.1">
    <property type="nucleotide sequence ID" value="NZ_CP094242.1"/>
</dbReference>
<dbReference type="EMBL" id="JUFZ01000105">
    <property type="protein sequence ID" value="KIC06377.1"/>
    <property type="molecule type" value="Genomic_DNA"/>
</dbReference>
<name>A0A0C1GX06_9NEIS</name>
<evidence type="ECO:0000313" key="4">
    <source>
        <dbReference type="Proteomes" id="UP000829504"/>
    </source>
</evidence>
<dbReference type="Proteomes" id="UP000031390">
    <property type="component" value="Unassembled WGS sequence"/>
</dbReference>
<evidence type="ECO:0000313" key="2">
    <source>
        <dbReference type="EMBL" id="UNV86412.1"/>
    </source>
</evidence>
<accession>A0A0C1GX06</accession>
<proteinExistence type="predicted"/>
<evidence type="ECO:0000313" key="3">
    <source>
        <dbReference type="Proteomes" id="UP000031390"/>
    </source>
</evidence>
<organism evidence="1 3">
    <name type="scientific">Morococcus cerebrosus</name>
    <dbReference type="NCBI Taxonomy" id="1056807"/>
    <lineage>
        <taxon>Bacteria</taxon>
        <taxon>Pseudomonadati</taxon>
        <taxon>Pseudomonadota</taxon>
        <taxon>Betaproteobacteria</taxon>
        <taxon>Neisseriales</taxon>
        <taxon>Neisseriaceae</taxon>
        <taxon>Morococcus</taxon>
    </lineage>
</organism>
<dbReference type="AlphaFoldDB" id="A0A0C1GX06"/>
<protein>
    <submittedName>
        <fullName evidence="1">Uncharacterized protein</fullName>
    </submittedName>
</protein>